<feature type="transmembrane region" description="Helical" evidence="2">
    <location>
        <begin position="213"/>
        <end position="235"/>
    </location>
</feature>
<feature type="region of interest" description="Disordered" evidence="1">
    <location>
        <begin position="1"/>
        <end position="148"/>
    </location>
</feature>
<comment type="caution">
    <text evidence="3">The sequence shown here is derived from an EMBL/GenBank/DDBJ whole genome shotgun (WGS) entry which is preliminary data.</text>
</comment>
<feature type="compositionally biased region" description="Polar residues" evidence="1">
    <location>
        <begin position="197"/>
        <end position="207"/>
    </location>
</feature>
<protein>
    <submittedName>
        <fullName evidence="3">Uncharacterized protein</fullName>
    </submittedName>
</protein>
<evidence type="ECO:0000256" key="2">
    <source>
        <dbReference type="SAM" id="Phobius"/>
    </source>
</evidence>
<keyword evidence="2" id="KW-0472">Membrane</keyword>
<keyword evidence="4" id="KW-1185">Reference proteome</keyword>
<feature type="compositionally biased region" description="Basic and acidic residues" evidence="1">
    <location>
        <begin position="36"/>
        <end position="148"/>
    </location>
</feature>
<feature type="region of interest" description="Disordered" evidence="1">
    <location>
        <begin position="182"/>
        <end position="207"/>
    </location>
</feature>
<evidence type="ECO:0000313" key="3">
    <source>
        <dbReference type="EMBL" id="KAK2066909.1"/>
    </source>
</evidence>
<dbReference type="Proteomes" id="UP001217918">
    <property type="component" value="Unassembled WGS sequence"/>
</dbReference>
<dbReference type="AlphaFoldDB" id="A0AAD9HXR1"/>
<evidence type="ECO:0000256" key="1">
    <source>
        <dbReference type="SAM" id="MobiDB-lite"/>
    </source>
</evidence>
<gene>
    <name evidence="3" type="ORF">P8C59_000687</name>
</gene>
<proteinExistence type="predicted"/>
<sequence length="320" mass="35623">MSTVGSGRHCSLDDANPDGDHVNSPRRYDITIVRARNHDDKLGRDYDDDKLGRSSDDDELGRNHDDEDELGRSHDDEDELGRSHDDDELGRSHDDDELGRNHDDELGRSHDGDGLGRNHDDDDELGRSHDDELGRTHDDELGRNHDDAELGRCFNTKDTVGGHCDVQFICQRRSFYHRGRGLAYNSTSTTPPPSQAGPESSSHSGGMSQDLEVAVGIAGSFAGVVAIVVSIYLLWRRRMRSRPDSMLDENELLSAMGGGTAHYGSSGVTRRLHWRKVFESDHNVPMRFSHYRQNHHQQRMNHSAGSAGDADSGRSDSSSR</sequence>
<reference evidence="3" key="1">
    <citation type="journal article" date="2023" name="Mol. Plant Microbe Interact.">
        <title>Elucidating the Obligate Nature and Biological Capacity of an Invasive Fungal Corn Pathogen.</title>
        <authorList>
            <person name="MacCready J.S."/>
            <person name="Roggenkamp E.M."/>
            <person name="Gdanetz K."/>
            <person name="Chilvers M.I."/>
        </authorList>
    </citation>
    <scope>NUCLEOTIDE SEQUENCE</scope>
    <source>
        <strain evidence="3">PM02</strain>
    </source>
</reference>
<organism evidence="3 4">
    <name type="scientific">Phyllachora maydis</name>
    <dbReference type="NCBI Taxonomy" id="1825666"/>
    <lineage>
        <taxon>Eukaryota</taxon>
        <taxon>Fungi</taxon>
        <taxon>Dikarya</taxon>
        <taxon>Ascomycota</taxon>
        <taxon>Pezizomycotina</taxon>
        <taxon>Sordariomycetes</taxon>
        <taxon>Sordariomycetidae</taxon>
        <taxon>Phyllachorales</taxon>
        <taxon>Phyllachoraceae</taxon>
        <taxon>Phyllachora</taxon>
    </lineage>
</organism>
<evidence type="ECO:0000313" key="4">
    <source>
        <dbReference type="Proteomes" id="UP001217918"/>
    </source>
</evidence>
<accession>A0AAD9HXR1</accession>
<feature type="compositionally biased region" description="Basic and acidic residues" evidence="1">
    <location>
        <begin position="18"/>
        <end position="29"/>
    </location>
</feature>
<feature type="region of interest" description="Disordered" evidence="1">
    <location>
        <begin position="293"/>
        <end position="320"/>
    </location>
</feature>
<name>A0AAD9HXR1_9PEZI</name>
<dbReference type="EMBL" id="JAQQPM010000001">
    <property type="protein sequence ID" value="KAK2066909.1"/>
    <property type="molecule type" value="Genomic_DNA"/>
</dbReference>
<keyword evidence="2" id="KW-1133">Transmembrane helix</keyword>
<feature type="compositionally biased region" description="Basic and acidic residues" evidence="1">
    <location>
        <begin position="311"/>
        <end position="320"/>
    </location>
</feature>
<keyword evidence="2" id="KW-0812">Transmembrane</keyword>